<dbReference type="PROSITE" id="PS50250">
    <property type="entry name" value="PCI"/>
    <property type="match status" value="1"/>
</dbReference>
<dbReference type="GO" id="GO:0043161">
    <property type="term" value="P:proteasome-mediated ubiquitin-dependent protein catabolic process"/>
    <property type="evidence" value="ECO:0007669"/>
    <property type="project" value="TreeGrafter"/>
</dbReference>
<dbReference type="GO" id="GO:0005634">
    <property type="term" value="C:nucleus"/>
    <property type="evidence" value="ECO:0007669"/>
    <property type="project" value="TreeGrafter"/>
</dbReference>
<proteinExistence type="inferred from homology"/>
<dbReference type="STRING" id="7266.A0A3B0JU32"/>
<evidence type="ECO:0000313" key="7">
    <source>
        <dbReference type="EMBL" id="SPP83912.1"/>
    </source>
</evidence>
<dbReference type="InterPro" id="IPR000717">
    <property type="entry name" value="PCI_dom"/>
</dbReference>
<dbReference type="GO" id="GO:0005829">
    <property type="term" value="C:cytosol"/>
    <property type="evidence" value="ECO:0007669"/>
    <property type="project" value="TreeGrafter"/>
</dbReference>
<gene>
    <name evidence="7" type="ORF">DGUA_6G016402</name>
</gene>
<organism evidence="7 8">
    <name type="scientific">Drosophila guanche</name>
    <name type="common">Fruit fly</name>
    <dbReference type="NCBI Taxonomy" id="7266"/>
    <lineage>
        <taxon>Eukaryota</taxon>
        <taxon>Metazoa</taxon>
        <taxon>Ecdysozoa</taxon>
        <taxon>Arthropoda</taxon>
        <taxon>Hexapoda</taxon>
        <taxon>Insecta</taxon>
        <taxon>Pterygota</taxon>
        <taxon>Neoptera</taxon>
        <taxon>Endopterygota</taxon>
        <taxon>Diptera</taxon>
        <taxon>Brachycera</taxon>
        <taxon>Muscomorpha</taxon>
        <taxon>Ephydroidea</taxon>
        <taxon>Drosophilidae</taxon>
        <taxon>Drosophila</taxon>
        <taxon>Sophophora</taxon>
    </lineage>
</organism>
<feature type="domain" description="PCI" evidence="6">
    <location>
        <begin position="76"/>
        <end position="250"/>
    </location>
</feature>
<dbReference type="PANTHER" id="PTHR12387:SF0">
    <property type="entry name" value="26S PROTEASOME NON-ATPASE REGULATORY SUBUNIT 8"/>
    <property type="match status" value="1"/>
</dbReference>
<evidence type="ECO:0000256" key="2">
    <source>
        <dbReference type="ARBA" id="ARBA00014939"/>
    </source>
</evidence>
<protein>
    <recommendedName>
        <fullName evidence="2">26S proteasome non-ATPase regulatory subunit 8</fullName>
    </recommendedName>
    <alternativeName>
        <fullName evidence="5">26S proteasome regulatory subunit RPN12</fullName>
    </alternativeName>
</protein>
<dbReference type="Proteomes" id="UP000268350">
    <property type="component" value="Unassembled WGS sequence"/>
</dbReference>
<evidence type="ECO:0000313" key="8">
    <source>
        <dbReference type="Proteomes" id="UP000268350"/>
    </source>
</evidence>
<dbReference type="AlphaFoldDB" id="A0A3B0JU32"/>
<dbReference type="EMBL" id="OUUW01000008">
    <property type="protein sequence ID" value="SPP83912.1"/>
    <property type="molecule type" value="Genomic_DNA"/>
</dbReference>
<reference evidence="8" key="1">
    <citation type="submission" date="2018-01" db="EMBL/GenBank/DDBJ databases">
        <authorList>
            <person name="Alioto T."/>
            <person name="Alioto T."/>
        </authorList>
    </citation>
    <scope>NUCLEOTIDE SEQUENCE [LARGE SCALE GENOMIC DNA]</scope>
</reference>
<evidence type="ECO:0000256" key="5">
    <source>
        <dbReference type="ARBA" id="ARBA00078986"/>
    </source>
</evidence>
<sequence length="264" mass="30515">MSNLYKDLKAEWGKRAPNLLRCGELLGIFKLEMAKGAFLMPREALNSNPKQKDQLVRSRDVLEIAVEHSITVKDYAAFERYMAQLNMYYYDYDKFLEPSKEMHKMIGLSLLYMLATNRIADFHIALERLPSDLLLQNSFIMPVLALENYFMEGRYNKILQAKKSMPSEIYGNFMDMLVNTAREEIASCIEKAYLKMSPKQAAQRLCLKVGGKELLELVKRRHWTLDAEGNYDYASLNSKPKEEIPSNDIAIQNLSYATELEKIV</sequence>
<dbReference type="Gene3D" id="1.25.40.990">
    <property type="match status" value="1"/>
</dbReference>
<evidence type="ECO:0000256" key="1">
    <source>
        <dbReference type="ARBA" id="ARBA00009627"/>
    </source>
</evidence>
<evidence type="ECO:0000256" key="3">
    <source>
        <dbReference type="ARBA" id="ARBA00022942"/>
    </source>
</evidence>
<dbReference type="InterPro" id="IPR033464">
    <property type="entry name" value="CSN8_PSD8_EIF3K"/>
</dbReference>
<dbReference type="Pfam" id="PF10075">
    <property type="entry name" value="CSN8_PSD8_EIF3K"/>
    <property type="match status" value="1"/>
</dbReference>
<comment type="subunit">
    <text evidence="4">Component of the 19S proteasome regulatory particle complex. The 26S proteasome consists of a 20S core particle (CP) and two 19S regulatory subunits (RP). The regulatory particle is made of a lid composed of 9 subunits including PSMD8, a base containing 6 ATPases and few additional components. Interacts with DDI2. Interacts with TASOR.</text>
</comment>
<keyword evidence="3 7" id="KW-0647">Proteasome</keyword>
<dbReference type="OrthoDB" id="409122at2759"/>
<dbReference type="GO" id="GO:0008541">
    <property type="term" value="C:proteasome regulatory particle, lid subcomplex"/>
    <property type="evidence" value="ECO:0007669"/>
    <property type="project" value="TreeGrafter"/>
</dbReference>
<dbReference type="OMA" id="HKFMGLH"/>
<comment type="similarity">
    <text evidence="1">Belongs to the proteasome subunit S14 family.</text>
</comment>
<keyword evidence="8" id="KW-1185">Reference proteome</keyword>
<dbReference type="PANTHER" id="PTHR12387">
    <property type="entry name" value="26S PROTEASOME NON-ATPASE REGULATORY SUBUNIT 8"/>
    <property type="match status" value="1"/>
</dbReference>
<evidence type="ECO:0000256" key="4">
    <source>
        <dbReference type="ARBA" id="ARBA00062283"/>
    </source>
</evidence>
<dbReference type="InterPro" id="IPR006746">
    <property type="entry name" value="26S_Psome_Rpn12"/>
</dbReference>
<evidence type="ECO:0000259" key="6">
    <source>
        <dbReference type="PROSITE" id="PS50250"/>
    </source>
</evidence>
<dbReference type="FunFam" id="1.25.40.990:FF:000001">
    <property type="entry name" value="26S proteasome non-ATPase regulatory subunit"/>
    <property type="match status" value="1"/>
</dbReference>
<accession>A0A3B0JU32</accession>
<name>A0A3B0JU32_DROGU</name>